<sequence length="373" mass="37955">MRRALLCIIVLLVPLLTAFPAAGAVAAATATGTVSGPSQYLGDRVGTPRYVDIRNTGSVAITSVSIAAPTGWPLRACVGAPAGWTRSAAAQTCRFTTSSTGLAAGAVGRFRLDFGSPTGSRDLLGGLYTLVRNGSGPWTVVTPAGSGLTTRAYSLQISSVGVAVGGSPGKSCPPSTRSAHAGRSATVLVCGINHATVPVTALRGHSTLGGTFATRGGFAPSTVPAGPGVVVLGKFADVTVVPRVAAGLTAVVRIASQDFQSSPTVTAGGFTATNSAPVARQVSATVVRGGTVDLSLVATDADHDALSFWIRPGQGTITTSQDPYDRSDGTTYWKDVTYRAPADAPGTVVWFYRAYDGLQFSDLQRVVLSVTGP</sequence>
<dbReference type="Pfam" id="PF17963">
    <property type="entry name" value="Big_9"/>
    <property type="match status" value="1"/>
</dbReference>
<name>A0A7K1FK40_9ACTN</name>
<keyword evidence="1" id="KW-0732">Signal</keyword>
<feature type="chain" id="PRO_5039642336" description="Choice-of-anchor D domain-containing protein" evidence="1">
    <location>
        <begin position="27"/>
        <end position="373"/>
    </location>
</feature>
<proteinExistence type="predicted"/>
<evidence type="ECO:0000313" key="2">
    <source>
        <dbReference type="EMBL" id="MTD13224.1"/>
    </source>
</evidence>
<keyword evidence="3" id="KW-1185">Reference proteome</keyword>
<reference evidence="2 3" key="1">
    <citation type="submission" date="2019-11" db="EMBL/GenBank/DDBJ databases">
        <authorList>
            <person name="Jiang L.-Q."/>
        </authorList>
    </citation>
    <scope>NUCLEOTIDE SEQUENCE [LARGE SCALE GENOMIC DNA]</scope>
    <source>
        <strain evidence="2 3">YIM 132087</strain>
    </source>
</reference>
<feature type="signal peptide" evidence="1">
    <location>
        <begin position="1"/>
        <end position="26"/>
    </location>
</feature>
<gene>
    <name evidence="2" type="ORF">GIS00_04590</name>
</gene>
<dbReference type="AlphaFoldDB" id="A0A7K1FK40"/>
<evidence type="ECO:0008006" key="4">
    <source>
        <dbReference type="Google" id="ProtNLM"/>
    </source>
</evidence>
<dbReference type="RefSeq" id="WP_154767121.1">
    <property type="nucleotide sequence ID" value="NZ_WLYK01000001.1"/>
</dbReference>
<evidence type="ECO:0000256" key="1">
    <source>
        <dbReference type="SAM" id="SignalP"/>
    </source>
</evidence>
<dbReference type="EMBL" id="WLYK01000001">
    <property type="protein sequence ID" value="MTD13224.1"/>
    <property type="molecule type" value="Genomic_DNA"/>
</dbReference>
<organism evidence="2 3">
    <name type="scientific">Nakamurella alba</name>
    <dbReference type="NCBI Taxonomy" id="2665158"/>
    <lineage>
        <taxon>Bacteria</taxon>
        <taxon>Bacillati</taxon>
        <taxon>Actinomycetota</taxon>
        <taxon>Actinomycetes</taxon>
        <taxon>Nakamurellales</taxon>
        <taxon>Nakamurellaceae</taxon>
        <taxon>Nakamurella</taxon>
    </lineage>
</organism>
<evidence type="ECO:0000313" key="3">
    <source>
        <dbReference type="Proteomes" id="UP000460221"/>
    </source>
</evidence>
<accession>A0A7K1FK40</accession>
<protein>
    <recommendedName>
        <fullName evidence="4">Choice-of-anchor D domain-containing protein</fullName>
    </recommendedName>
</protein>
<dbReference type="Proteomes" id="UP000460221">
    <property type="component" value="Unassembled WGS sequence"/>
</dbReference>
<comment type="caution">
    <text evidence="2">The sequence shown here is derived from an EMBL/GenBank/DDBJ whole genome shotgun (WGS) entry which is preliminary data.</text>
</comment>